<dbReference type="RefSeq" id="WP_191196120.1">
    <property type="nucleotide sequence ID" value="NZ_JACXYZ010000002.1"/>
</dbReference>
<gene>
    <name evidence="5" type="ORF">IEZ26_16830</name>
</gene>
<dbReference type="InterPro" id="IPR052721">
    <property type="entry name" value="ET_Amicyanin"/>
</dbReference>
<organism evidence="5 6">
    <name type="scientific">Nocardioides cavernae</name>
    <dbReference type="NCBI Taxonomy" id="1921566"/>
    <lineage>
        <taxon>Bacteria</taxon>
        <taxon>Bacillati</taxon>
        <taxon>Actinomycetota</taxon>
        <taxon>Actinomycetes</taxon>
        <taxon>Propionibacteriales</taxon>
        <taxon>Nocardioidaceae</taxon>
        <taxon>Nocardioides</taxon>
    </lineage>
</organism>
<dbReference type="Proteomes" id="UP000618818">
    <property type="component" value="Unassembled WGS sequence"/>
</dbReference>
<comment type="caution">
    <text evidence="5">The sequence shown here is derived from an EMBL/GenBank/DDBJ whole genome shotgun (WGS) entry which is preliminary data.</text>
</comment>
<accession>A0ABR8NDT2</accession>
<feature type="chain" id="PRO_5045676217" evidence="3">
    <location>
        <begin position="36"/>
        <end position="326"/>
    </location>
</feature>
<evidence type="ECO:0000256" key="3">
    <source>
        <dbReference type="SAM" id="SignalP"/>
    </source>
</evidence>
<reference evidence="5 6" key="1">
    <citation type="submission" date="2020-09" db="EMBL/GenBank/DDBJ databases">
        <title>novel species in genus Nocardioides.</title>
        <authorList>
            <person name="Zhang G."/>
        </authorList>
    </citation>
    <scope>NUCLEOTIDE SEQUENCE [LARGE SCALE GENOMIC DNA]</scope>
    <source>
        <strain evidence="5 6">KCTC 39551</strain>
    </source>
</reference>
<keyword evidence="2" id="KW-0186">Copper</keyword>
<dbReference type="Pfam" id="PF00127">
    <property type="entry name" value="Copper-bind"/>
    <property type="match status" value="2"/>
</dbReference>
<proteinExistence type="predicted"/>
<keyword evidence="3" id="KW-0732">Signal</keyword>
<feature type="domain" description="Blue (type 1) copper" evidence="4">
    <location>
        <begin position="56"/>
        <end position="169"/>
    </location>
</feature>
<feature type="domain" description="Blue (type 1) copper" evidence="4">
    <location>
        <begin position="227"/>
        <end position="326"/>
    </location>
</feature>
<evidence type="ECO:0000256" key="2">
    <source>
        <dbReference type="ARBA" id="ARBA00023008"/>
    </source>
</evidence>
<feature type="signal peptide" evidence="3">
    <location>
        <begin position="1"/>
        <end position="35"/>
    </location>
</feature>
<dbReference type="Gene3D" id="2.60.40.420">
    <property type="entry name" value="Cupredoxins - blue copper proteins"/>
    <property type="match status" value="2"/>
</dbReference>
<sequence>MPLMSPRPRRSSVFLAVFALLLAAMPALLASNVHAASATKAKTWNVMVGAESSSGAVQTMAYGPKKIWINAGDTVHWVANSMEPHTVSFIDDKHPAVEFSPMTTYMTAPTSKGSISKPGQFRSSGIMAPAPDALFPDAVTSYDLKFKKPGKYKYLCYVHGEAMKAVVVVRKAGTPYPHTQAEYNAMATKASNADIEHGLNLWSDALGAASSHHVFMGAADMRAQVNRFIPGNIVVKVGDSVTFDMARNVFPVPHTVTFGPPPANPFAPTGDPTNFQGAALSSGVILPAGFGPPPSTFTVKFTKAGTYSYVCLIHAGMGMVGQVVVQ</sequence>
<evidence type="ECO:0000259" key="4">
    <source>
        <dbReference type="Pfam" id="PF00127"/>
    </source>
</evidence>
<keyword evidence="6" id="KW-1185">Reference proteome</keyword>
<dbReference type="EMBL" id="JACXYZ010000002">
    <property type="protein sequence ID" value="MBD3926293.1"/>
    <property type="molecule type" value="Genomic_DNA"/>
</dbReference>
<keyword evidence="1" id="KW-0479">Metal-binding</keyword>
<dbReference type="InterPro" id="IPR000923">
    <property type="entry name" value="BlueCu_1"/>
</dbReference>
<dbReference type="PANTHER" id="PTHR36507:SF1">
    <property type="entry name" value="BLL1555 PROTEIN"/>
    <property type="match status" value="1"/>
</dbReference>
<dbReference type="PANTHER" id="PTHR36507">
    <property type="entry name" value="BLL1555 PROTEIN"/>
    <property type="match status" value="1"/>
</dbReference>
<dbReference type="SUPFAM" id="SSF49503">
    <property type="entry name" value="Cupredoxins"/>
    <property type="match status" value="2"/>
</dbReference>
<evidence type="ECO:0000313" key="6">
    <source>
        <dbReference type="Proteomes" id="UP000618818"/>
    </source>
</evidence>
<evidence type="ECO:0000313" key="5">
    <source>
        <dbReference type="EMBL" id="MBD3926293.1"/>
    </source>
</evidence>
<evidence type="ECO:0000256" key="1">
    <source>
        <dbReference type="ARBA" id="ARBA00022723"/>
    </source>
</evidence>
<protein>
    <submittedName>
        <fullName evidence="5">Plastocyanin</fullName>
    </submittedName>
</protein>
<dbReference type="InterPro" id="IPR008972">
    <property type="entry name" value="Cupredoxin"/>
</dbReference>
<name>A0ABR8NDT2_9ACTN</name>